<evidence type="ECO:0000256" key="5">
    <source>
        <dbReference type="ARBA" id="ARBA00022490"/>
    </source>
</evidence>
<evidence type="ECO:0000256" key="10">
    <source>
        <dbReference type="ARBA" id="ARBA00062046"/>
    </source>
</evidence>
<dbReference type="Gene3D" id="3.40.1390.30">
    <property type="entry name" value="NIF3 (NGG1p interacting factor 3)-like"/>
    <property type="match status" value="2"/>
</dbReference>
<keyword evidence="5" id="KW-0963">Cytoplasm</keyword>
<dbReference type="InterPro" id="IPR036069">
    <property type="entry name" value="DUF34/NIF3_sf"/>
</dbReference>
<evidence type="ECO:0000256" key="8">
    <source>
        <dbReference type="ARBA" id="ARBA00023242"/>
    </source>
</evidence>
<comment type="function">
    <text evidence="9">May function as a transcriptional corepressor through its interaction with COPS2, negatively regulating the expression of genes involved in neuronal differentiation.</text>
</comment>
<feature type="binding site" evidence="11">
    <location>
        <position position="397"/>
    </location>
    <ligand>
        <name>a divalent metal cation</name>
        <dbReference type="ChEBI" id="CHEBI:60240"/>
        <label>1</label>
    </ligand>
</feature>
<evidence type="ECO:0000256" key="1">
    <source>
        <dbReference type="ARBA" id="ARBA00004123"/>
    </source>
</evidence>
<evidence type="ECO:0000256" key="7">
    <source>
        <dbReference type="ARBA" id="ARBA00022990"/>
    </source>
</evidence>
<comment type="caution">
    <text evidence="12">The sequence shown here is derived from an EMBL/GenBank/DDBJ whole genome shotgun (WGS) entry which is preliminary data.</text>
</comment>
<evidence type="ECO:0000256" key="6">
    <source>
        <dbReference type="ARBA" id="ARBA00022553"/>
    </source>
</evidence>
<dbReference type="FunFam" id="3.40.1390.30:FF:000004">
    <property type="entry name" value="NIF3-like protein 1"/>
    <property type="match status" value="1"/>
</dbReference>
<dbReference type="NCBIfam" id="TIGR00486">
    <property type="entry name" value="YbgI_SA1388"/>
    <property type="match status" value="1"/>
</dbReference>
<feature type="binding site" evidence="11">
    <location>
        <position position="393"/>
    </location>
    <ligand>
        <name>a divalent metal cation</name>
        <dbReference type="ChEBI" id="CHEBI:60240"/>
        <label>1</label>
    </ligand>
</feature>
<accession>A0AAV7PKQ5</accession>
<keyword evidence="7" id="KW-0007">Acetylation</keyword>
<feature type="non-terminal residue" evidence="12">
    <location>
        <position position="1"/>
    </location>
</feature>
<dbReference type="InterPro" id="IPR002678">
    <property type="entry name" value="DUF34/NIF3"/>
</dbReference>
<reference evidence="12" key="1">
    <citation type="journal article" date="2022" name="bioRxiv">
        <title>Sequencing and chromosome-scale assembly of the giantPleurodeles waltlgenome.</title>
        <authorList>
            <person name="Brown T."/>
            <person name="Elewa A."/>
            <person name="Iarovenko S."/>
            <person name="Subramanian E."/>
            <person name="Araus A.J."/>
            <person name="Petzold A."/>
            <person name="Susuki M."/>
            <person name="Suzuki K.-i.T."/>
            <person name="Hayashi T."/>
            <person name="Toyoda A."/>
            <person name="Oliveira C."/>
            <person name="Osipova E."/>
            <person name="Leigh N.D."/>
            <person name="Simon A."/>
            <person name="Yun M.H."/>
        </authorList>
    </citation>
    <scope>NUCLEOTIDE SEQUENCE</scope>
    <source>
        <strain evidence="12">20211129_DDA</strain>
        <tissue evidence="12">Liver</tissue>
    </source>
</reference>
<evidence type="ECO:0000256" key="9">
    <source>
        <dbReference type="ARBA" id="ARBA00059551"/>
    </source>
</evidence>
<evidence type="ECO:0000256" key="2">
    <source>
        <dbReference type="ARBA" id="ARBA00004496"/>
    </source>
</evidence>
<dbReference type="SUPFAM" id="SSF102705">
    <property type="entry name" value="NIF3 (NGG1p interacting factor 3)-like"/>
    <property type="match status" value="1"/>
</dbReference>
<evidence type="ECO:0000313" key="13">
    <source>
        <dbReference type="Proteomes" id="UP001066276"/>
    </source>
</evidence>
<comment type="similarity">
    <text evidence="3">Belongs to the GTP cyclohydrolase I type 2/NIF3 family.</text>
</comment>
<feature type="binding site" evidence="11">
    <location>
        <position position="185"/>
    </location>
    <ligand>
        <name>a divalent metal cation</name>
        <dbReference type="ChEBI" id="CHEBI:60240"/>
        <label>1</label>
    </ligand>
</feature>
<dbReference type="EMBL" id="JANPWB010000011">
    <property type="protein sequence ID" value="KAJ1125930.1"/>
    <property type="molecule type" value="Genomic_DNA"/>
</dbReference>
<dbReference type="GO" id="GO:0005739">
    <property type="term" value="C:mitochondrion"/>
    <property type="evidence" value="ECO:0007669"/>
    <property type="project" value="TreeGrafter"/>
</dbReference>
<dbReference type="Pfam" id="PF01784">
    <property type="entry name" value="DUF34_NIF3"/>
    <property type="match status" value="1"/>
</dbReference>
<keyword evidence="8" id="KW-0539">Nucleus</keyword>
<evidence type="ECO:0000256" key="3">
    <source>
        <dbReference type="ARBA" id="ARBA00006964"/>
    </source>
</evidence>
<proteinExistence type="inferred from homology"/>
<dbReference type="Proteomes" id="UP001066276">
    <property type="component" value="Chromosome 7"/>
</dbReference>
<feature type="binding site" evidence="11">
    <location>
        <position position="147"/>
    </location>
    <ligand>
        <name>a divalent metal cation</name>
        <dbReference type="ChEBI" id="CHEBI:60240"/>
        <label>1</label>
    </ligand>
</feature>
<dbReference type="PIRSF" id="PIRSF037490">
    <property type="entry name" value="UCP037490_NIF3_euk"/>
    <property type="match status" value="1"/>
</dbReference>
<dbReference type="PANTHER" id="PTHR13799:SF13">
    <property type="entry name" value="NIF3-LIKE PROTEIN 1"/>
    <property type="match status" value="1"/>
</dbReference>
<comment type="subunit">
    <text evidence="10">Homodimer. Interacts with COPS2. Interacts with THOC7.</text>
</comment>
<protein>
    <recommendedName>
        <fullName evidence="4">NIF3-like protein 1</fullName>
    </recommendedName>
</protein>
<dbReference type="GO" id="GO:0046872">
    <property type="term" value="F:metal ion binding"/>
    <property type="evidence" value="ECO:0007669"/>
    <property type="project" value="UniProtKB-KW"/>
</dbReference>
<dbReference type="GO" id="GO:0006355">
    <property type="term" value="P:regulation of DNA-templated transcription"/>
    <property type="evidence" value="ECO:0007669"/>
    <property type="project" value="UniProtKB-ARBA"/>
</dbReference>
<dbReference type="PANTHER" id="PTHR13799">
    <property type="entry name" value="NGG1 INTERACTING FACTOR 3"/>
    <property type="match status" value="1"/>
</dbReference>
<evidence type="ECO:0000256" key="4">
    <source>
        <dbReference type="ARBA" id="ARBA00019069"/>
    </source>
</evidence>
<evidence type="ECO:0000313" key="12">
    <source>
        <dbReference type="EMBL" id="KAJ1125930.1"/>
    </source>
</evidence>
<dbReference type="GO" id="GO:0005634">
    <property type="term" value="C:nucleus"/>
    <property type="evidence" value="ECO:0007669"/>
    <property type="project" value="UniProtKB-SubCell"/>
</dbReference>
<evidence type="ECO:0000256" key="11">
    <source>
        <dbReference type="PIRSR" id="PIRSR602678-1"/>
    </source>
</evidence>
<name>A0AAV7PKQ5_PLEWA</name>
<sequence>FLKNCRFHFLIWVQVIVGNPKVHDAIQANVPLVSCHLKVSLRSRHENGVPHTYCMLRVCLSRGPQVFLHTRSLLGASSRTLMDLKALVSSLNDFASPSLAESWDNVGLLVEPSPPHSVSTLFLTNDLTEEVMEEALHFKADLILSYHPPIFRPLKRITWKSWKERLVIKAFENRVAVYSPHTAYDAIPNGVNDWLAKGLGACTTTPLQPSMSPSYPSGLSHRIEFCMDSSQAVESFLAALQVIPGTSVYTLPSRSQGTDQTHIVLSCAQAALLSVMGFLSKDKHLCDNIQISSLQKPLLPSTGMGRLCKLIDAVSLKAVVERIKKHLALPHVRLALGVGKTLDSLVTIGAVCAGSGSSVLQGVDADLYLTGEMSHHEVLDAVARGTSVVLCEHSNTERGFLLELKDTLAAHLENKVQVVVSKKDRDPLEVV</sequence>
<dbReference type="InterPro" id="IPR017222">
    <property type="entry name" value="DUF34/NIF3_animal"/>
</dbReference>
<comment type="subcellular location">
    <subcellularLocation>
        <location evidence="2">Cytoplasm</location>
    </subcellularLocation>
    <subcellularLocation>
        <location evidence="1">Nucleus</location>
    </subcellularLocation>
</comment>
<keyword evidence="6" id="KW-0597">Phosphoprotein</keyword>
<keyword evidence="11" id="KW-0479">Metal-binding</keyword>
<organism evidence="12 13">
    <name type="scientific">Pleurodeles waltl</name>
    <name type="common">Iberian ribbed newt</name>
    <dbReference type="NCBI Taxonomy" id="8319"/>
    <lineage>
        <taxon>Eukaryota</taxon>
        <taxon>Metazoa</taxon>
        <taxon>Chordata</taxon>
        <taxon>Craniata</taxon>
        <taxon>Vertebrata</taxon>
        <taxon>Euteleostomi</taxon>
        <taxon>Amphibia</taxon>
        <taxon>Batrachia</taxon>
        <taxon>Caudata</taxon>
        <taxon>Salamandroidea</taxon>
        <taxon>Salamandridae</taxon>
        <taxon>Pleurodelinae</taxon>
        <taxon>Pleurodeles</taxon>
    </lineage>
</organism>
<dbReference type="FunFam" id="3.40.1390.30:FF:000001">
    <property type="entry name" value="GTP cyclohydrolase 1 type 2"/>
    <property type="match status" value="1"/>
</dbReference>
<gene>
    <name evidence="12" type="ORF">NDU88_004344</name>
</gene>
<dbReference type="AlphaFoldDB" id="A0AAV7PKQ5"/>
<keyword evidence="13" id="KW-1185">Reference proteome</keyword>